<protein>
    <recommendedName>
        <fullName evidence="1">GAF domain-containing protein</fullName>
    </recommendedName>
</protein>
<accession>A0A1K9YUU0</accession>
<dbReference type="Pfam" id="PF13185">
    <property type="entry name" value="GAF_2"/>
    <property type="match status" value="1"/>
</dbReference>
<dbReference type="Gene3D" id="3.30.450.40">
    <property type="match status" value="1"/>
</dbReference>
<dbReference type="AlphaFoldDB" id="A0A1K9YUU0"/>
<dbReference type="InterPro" id="IPR003018">
    <property type="entry name" value="GAF"/>
</dbReference>
<sequence length="151" mass="16802">MPFVNIKQSFSEWQERLNTLANHSGLHSILIMESKPDTMEVVVANEQPIYNVGDCGPKSRQPGCHELYCERVVDTAQPVFIPDASIDDEWKGNEDYVKFNLGVYLGFPLMAKGVVVGTICALNDKTFDFNEGSPSVCSELVQLKADIELAF</sequence>
<keyword evidence="4" id="KW-1185">Reference proteome</keyword>
<evidence type="ECO:0000313" key="2">
    <source>
        <dbReference type="EMBL" id="SGY86677.1"/>
    </source>
</evidence>
<dbReference type="OrthoDB" id="9813903at2"/>
<dbReference type="GeneID" id="61294827"/>
<dbReference type="Proteomes" id="UP000182660">
    <property type="component" value="Unassembled WGS sequence"/>
</dbReference>
<dbReference type="EMBL" id="FPLD01000036">
    <property type="protein sequence ID" value="SGY90019.1"/>
    <property type="molecule type" value="Genomic_DNA"/>
</dbReference>
<dbReference type="EMBL" id="FPLJ01000031">
    <property type="protein sequence ID" value="SGY86677.1"/>
    <property type="molecule type" value="Genomic_DNA"/>
</dbReference>
<reference evidence="2 4" key="1">
    <citation type="submission" date="2016-11" db="EMBL/GenBank/DDBJ databases">
        <authorList>
            <person name="Klemetsen T."/>
        </authorList>
    </citation>
    <scope>NUCLEOTIDE SEQUENCE [LARGE SCALE GENOMIC DNA]</scope>
    <source>
        <strain evidence="2">MT 2528</strain>
    </source>
</reference>
<dbReference type="RefSeq" id="WP_075471298.1">
    <property type="nucleotide sequence ID" value="NZ_CAWQZC010000046.1"/>
</dbReference>
<evidence type="ECO:0000313" key="4">
    <source>
        <dbReference type="Proteomes" id="UP000182660"/>
    </source>
</evidence>
<name>A0A1K9YUU0_9GAMM</name>
<feature type="domain" description="GAF" evidence="1">
    <location>
        <begin position="49"/>
        <end position="131"/>
    </location>
</feature>
<reference evidence="3 5" key="2">
    <citation type="submission" date="2016-11" db="EMBL/GenBank/DDBJ databases">
        <authorList>
            <person name="Jaros S."/>
            <person name="Januszkiewicz K."/>
            <person name="Wedrychowicz H."/>
        </authorList>
    </citation>
    <scope>NUCLEOTIDE SEQUENCE [LARGE SCALE GENOMIC DNA]</scope>
    <source>
        <strain evidence="3">NVI 5450</strain>
    </source>
</reference>
<gene>
    <name evidence="2" type="ORF">MT2528_1095</name>
    <name evidence="3" type="ORF">NVI5450_1066</name>
</gene>
<dbReference type="SUPFAM" id="SSF55781">
    <property type="entry name" value="GAF domain-like"/>
    <property type="match status" value="1"/>
</dbReference>
<dbReference type="InterPro" id="IPR029016">
    <property type="entry name" value="GAF-like_dom_sf"/>
</dbReference>
<evidence type="ECO:0000313" key="5">
    <source>
        <dbReference type="Proteomes" id="UP000183794"/>
    </source>
</evidence>
<evidence type="ECO:0000259" key="1">
    <source>
        <dbReference type="Pfam" id="PF13185"/>
    </source>
</evidence>
<organism evidence="3 5">
    <name type="scientific">Moritella viscosa</name>
    <dbReference type="NCBI Taxonomy" id="80854"/>
    <lineage>
        <taxon>Bacteria</taxon>
        <taxon>Pseudomonadati</taxon>
        <taxon>Pseudomonadota</taxon>
        <taxon>Gammaproteobacteria</taxon>
        <taxon>Alteromonadales</taxon>
        <taxon>Moritellaceae</taxon>
        <taxon>Moritella</taxon>
    </lineage>
</organism>
<proteinExistence type="predicted"/>
<dbReference type="Proteomes" id="UP000183794">
    <property type="component" value="Unassembled WGS sequence"/>
</dbReference>
<evidence type="ECO:0000313" key="3">
    <source>
        <dbReference type="EMBL" id="SGY90019.1"/>
    </source>
</evidence>